<dbReference type="GeneID" id="77732221"/>
<dbReference type="GO" id="GO:0007129">
    <property type="term" value="P:homologous chromosome pairing at meiosis"/>
    <property type="evidence" value="ECO:0007669"/>
    <property type="project" value="TreeGrafter"/>
</dbReference>
<evidence type="ECO:0000256" key="5">
    <source>
        <dbReference type="ARBA" id="ARBA00023254"/>
    </source>
</evidence>
<protein>
    <submittedName>
        <fullName evidence="9">Tat binding protein 1-interacting protein-domain-containing protein</fullName>
    </submittedName>
</protein>
<dbReference type="GO" id="GO:0003690">
    <property type="term" value="F:double-stranded DNA binding"/>
    <property type="evidence" value="ECO:0007669"/>
    <property type="project" value="TreeGrafter"/>
</dbReference>
<evidence type="ECO:0000313" key="10">
    <source>
        <dbReference type="Proteomes" id="UP001164286"/>
    </source>
</evidence>
<dbReference type="GO" id="GO:0000794">
    <property type="term" value="C:condensed nuclear chromosome"/>
    <property type="evidence" value="ECO:0007669"/>
    <property type="project" value="TreeGrafter"/>
</dbReference>
<feature type="coiled-coil region" evidence="6">
    <location>
        <begin position="85"/>
        <end position="119"/>
    </location>
</feature>
<feature type="compositionally biased region" description="Polar residues" evidence="7">
    <location>
        <begin position="249"/>
        <end position="269"/>
    </location>
</feature>
<dbReference type="GO" id="GO:0120231">
    <property type="term" value="C:DNA recombinase auxiliary factor complex"/>
    <property type="evidence" value="ECO:0007669"/>
    <property type="project" value="TreeGrafter"/>
</dbReference>
<sequence>MPPKKEPKEKQIKGDEADEYLKSVNRPYASTDVSANLKNKVPKAAAQKVMQALADRGEITLKPYGKQTIFVYNQDNLPVMSAEDMATLDEELKSAQDSLKEQREQLKELERNLAAVEALPKTQALPIAIKEIEEQNAMTLRTLAPYRKNCDEPQVRPLTPEEIKQIDAEFVKWRKQWVDRRRMYKIITDQWAESGVGIDAEWRDCQGITEDDDEAIALETGEFCKPQVTARSNAKSKAKAKPLTPPSRPSSAATAVSKRSLSDTASSQEPAKPKKKAKKA</sequence>
<evidence type="ECO:0000259" key="8">
    <source>
        <dbReference type="Pfam" id="PF07106"/>
    </source>
</evidence>
<feature type="region of interest" description="Disordered" evidence="7">
    <location>
        <begin position="228"/>
        <end position="280"/>
    </location>
</feature>
<gene>
    <name evidence="9" type="ORF">MKK02DRAFT_44626</name>
</gene>
<dbReference type="InterPro" id="IPR036388">
    <property type="entry name" value="WH-like_DNA-bd_sf"/>
</dbReference>
<dbReference type="Gene3D" id="1.10.10.10">
    <property type="entry name" value="Winged helix-like DNA-binding domain superfamily/Winged helix DNA-binding domain"/>
    <property type="match status" value="1"/>
</dbReference>
<keyword evidence="5" id="KW-0469">Meiosis</keyword>
<comment type="similarity">
    <text evidence="2">Belongs to the HOP2 family.</text>
</comment>
<evidence type="ECO:0000256" key="6">
    <source>
        <dbReference type="SAM" id="Coils"/>
    </source>
</evidence>
<organism evidence="9 10">
    <name type="scientific">Dioszegia hungarica</name>
    <dbReference type="NCBI Taxonomy" id="4972"/>
    <lineage>
        <taxon>Eukaryota</taxon>
        <taxon>Fungi</taxon>
        <taxon>Dikarya</taxon>
        <taxon>Basidiomycota</taxon>
        <taxon>Agaricomycotina</taxon>
        <taxon>Tremellomycetes</taxon>
        <taxon>Tremellales</taxon>
        <taxon>Bulleribasidiaceae</taxon>
        <taxon>Dioszegia</taxon>
    </lineage>
</organism>
<keyword evidence="4" id="KW-0539">Nucleus</keyword>
<keyword evidence="10" id="KW-1185">Reference proteome</keyword>
<dbReference type="Pfam" id="PF07106">
    <property type="entry name" value="WHD_TBPIP"/>
    <property type="match status" value="1"/>
</dbReference>
<evidence type="ECO:0000256" key="2">
    <source>
        <dbReference type="ARBA" id="ARBA00007922"/>
    </source>
</evidence>
<dbReference type="RefSeq" id="XP_052945703.1">
    <property type="nucleotide sequence ID" value="XM_053093016.1"/>
</dbReference>
<evidence type="ECO:0000256" key="1">
    <source>
        <dbReference type="ARBA" id="ARBA00004123"/>
    </source>
</evidence>
<dbReference type="GO" id="GO:0010774">
    <property type="term" value="P:meiotic strand invasion involved in reciprocal meiotic recombination"/>
    <property type="evidence" value="ECO:0007669"/>
    <property type="project" value="TreeGrafter"/>
</dbReference>
<evidence type="ECO:0000256" key="7">
    <source>
        <dbReference type="SAM" id="MobiDB-lite"/>
    </source>
</evidence>
<dbReference type="Proteomes" id="UP001164286">
    <property type="component" value="Unassembled WGS sequence"/>
</dbReference>
<reference evidence="9" key="1">
    <citation type="journal article" date="2022" name="G3 (Bethesda)">
        <title>High quality genome of the basidiomycete yeast Dioszegia hungarica PDD-24b-2 isolated from cloud water.</title>
        <authorList>
            <person name="Jarrige D."/>
            <person name="Haridas S."/>
            <person name="Bleykasten-Grosshans C."/>
            <person name="Joly M."/>
            <person name="Nadalig T."/>
            <person name="Sancelme M."/>
            <person name="Vuilleumier S."/>
            <person name="Grigoriev I.V."/>
            <person name="Amato P."/>
            <person name="Bringel F."/>
        </authorList>
    </citation>
    <scope>NUCLEOTIDE SEQUENCE</scope>
    <source>
        <strain evidence="9">PDD-24b-2</strain>
    </source>
</reference>
<evidence type="ECO:0000256" key="3">
    <source>
        <dbReference type="ARBA" id="ARBA00023172"/>
    </source>
</evidence>
<feature type="region of interest" description="Disordered" evidence="7">
    <location>
        <begin position="1"/>
        <end position="20"/>
    </location>
</feature>
<feature type="domain" description="Homologous-pairing protein 2 winged helix" evidence="8">
    <location>
        <begin position="19"/>
        <end position="73"/>
    </location>
</feature>
<accession>A0AA38LVX9</accession>
<dbReference type="PANTHER" id="PTHR15938">
    <property type="entry name" value="TBP-1 INTERACTING PROTEIN"/>
    <property type="match status" value="1"/>
</dbReference>
<dbReference type="GO" id="GO:0000709">
    <property type="term" value="P:meiotic joint molecule formation"/>
    <property type="evidence" value="ECO:0007669"/>
    <property type="project" value="TreeGrafter"/>
</dbReference>
<dbReference type="EMBL" id="JAKWFO010000005">
    <property type="protein sequence ID" value="KAI9635926.1"/>
    <property type="molecule type" value="Genomic_DNA"/>
</dbReference>
<name>A0AA38LVX9_9TREE</name>
<dbReference type="AlphaFoldDB" id="A0AA38LVX9"/>
<evidence type="ECO:0000256" key="4">
    <source>
        <dbReference type="ARBA" id="ARBA00023242"/>
    </source>
</evidence>
<keyword evidence="3" id="KW-0233">DNA recombination</keyword>
<comment type="subcellular location">
    <subcellularLocation>
        <location evidence="1">Nucleus</location>
    </subcellularLocation>
</comment>
<keyword evidence="6" id="KW-0175">Coiled coil</keyword>
<dbReference type="InterPro" id="IPR010776">
    <property type="entry name" value="Hop2_WH_dom"/>
</dbReference>
<dbReference type="GO" id="GO:0120230">
    <property type="term" value="F:recombinase activator activity"/>
    <property type="evidence" value="ECO:0007669"/>
    <property type="project" value="TreeGrafter"/>
</dbReference>
<dbReference type="PANTHER" id="PTHR15938:SF0">
    <property type="entry name" value="HOMOLOGOUS-PAIRING PROTEIN 2 HOMOLOG"/>
    <property type="match status" value="1"/>
</dbReference>
<evidence type="ECO:0000313" key="9">
    <source>
        <dbReference type="EMBL" id="KAI9635926.1"/>
    </source>
</evidence>
<proteinExistence type="inferred from homology"/>
<comment type="caution">
    <text evidence="9">The sequence shown here is derived from an EMBL/GenBank/DDBJ whole genome shotgun (WGS) entry which is preliminary data.</text>
</comment>